<keyword evidence="2" id="KW-1185">Reference proteome</keyword>
<evidence type="ECO:0000313" key="1">
    <source>
        <dbReference type="EMBL" id="KAI0088284.1"/>
    </source>
</evidence>
<reference evidence="1" key="1">
    <citation type="journal article" date="2021" name="Environ. Microbiol.">
        <title>Gene family expansions and transcriptome signatures uncover fungal adaptations to wood decay.</title>
        <authorList>
            <person name="Hage H."/>
            <person name="Miyauchi S."/>
            <person name="Viragh M."/>
            <person name="Drula E."/>
            <person name="Min B."/>
            <person name="Chaduli D."/>
            <person name="Navarro D."/>
            <person name="Favel A."/>
            <person name="Norest M."/>
            <person name="Lesage-Meessen L."/>
            <person name="Balint B."/>
            <person name="Merenyi Z."/>
            <person name="de Eugenio L."/>
            <person name="Morin E."/>
            <person name="Martinez A.T."/>
            <person name="Baldrian P."/>
            <person name="Stursova M."/>
            <person name="Martinez M.J."/>
            <person name="Novotny C."/>
            <person name="Magnuson J.K."/>
            <person name="Spatafora J.W."/>
            <person name="Maurice S."/>
            <person name="Pangilinan J."/>
            <person name="Andreopoulos W."/>
            <person name="LaButti K."/>
            <person name="Hundley H."/>
            <person name="Na H."/>
            <person name="Kuo A."/>
            <person name="Barry K."/>
            <person name="Lipzen A."/>
            <person name="Henrissat B."/>
            <person name="Riley R."/>
            <person name="Ahrendt S."/>
            <person name="Nagy L.G."/>
            <person name="Grigoriev I.V."/>
            <person name="Martin F."/>
            <person name="Rosso M.N."/>
        </authorList>
    </citation>
    <scope>NUCLEOTIDE SEQUENCE</scope>
    <source>
        <strain evidence="1">CBS 384.51</strain>
    </source>
</reference>
<gene>
    <name evidence="1" type="ORF">BDY19DRAFT_906789</name>
</gene>
<accession>A0ACB8U2I0</accession>
<comment type="caution">
    <text evidence="1">The sequence shown here is derived from an EMBL/GenBank/DDBJ whole genome shotgun (WGS) entry which is preliminary data.</text>
</comment>
<name>A0ACB8U2I0_9APHY</name>
<organism evidence="1 2">
    <name type="scientific">Irpex rosettiformis</name>
    <dbReference type="NCBI Taxonomy" id="378272"/>
    <lineage>
        <taxon>Eukaryota</taxon>
        <taxon>Fungi</taxon>
        <taxon>Dikarya</taxon>
        <taxon>Basidiomycota</taxon>
        <taxon>Agaricomycotina</taxon>
        <taxon>Agaricomycetes</taxon>
        <taxon>Polyporales</taxon>
        <taxon>Irpicaceae</taxon>
        <taxon>Irpex</taxon>
    </lineage>
</organism>
<evidence type="ECO:0000313" key="2">
    <source>
        <dbReference type="Proteomes" id="UP001055072"/>
    </source>
</evidence>
<dbReference type="EMBL" id="MU274914">
    <property type="protein sequence ID" value="KAI0088284.1"/>
    <property type="molecule type" value="Genomic_DNA"/>
</dbReference>
<proteinExistence type="predicted"/>
<sequence>MDSTEVGRYGTLRLMKRLEPHKVVASYPIDEEEVTFGRDTSCSIRLYYESVSSLHCKIIFRDRKAFLVVLGTNGLLIDGCPVFPATTSSGNPVTVPLPNNSSIEINKKSFQFSYPPKEIRQALLDTPGPAEMTTPDKKRRRRTLRMSMIQSAQVFTPRPSQDPRENLRILKTPIKTPFSASKSLGMSARRRRESSPLKRGAYVPPLLEESDEDEDDDEERDIVLVESNHPKVVEEDRDLVILELVTVEVPEPQPEPPQRTMQFPLPENAQPQVPQTPQRRRGGQRASLHRAVLIRSAQRMAMRAEMEDEEDEDREAEEVEETIQALEGLKEEADEEDEEDDGKLYDEHAGDGEEMDVKQQQSEQEEEKPMQRSTPLSGWRKSFGLVAGWAMGSPVKQGQEETQKNEGELAEDKKTPVHESNEQEDSSSMDIVRDLPAPRRITTQPSKSPRPPTKSPRRQHQPLGNFMTPQVPHAGRSSRHVRYSVGGFTPGGIHGASIAHPLQALPISGAATHTGARRVRIVEPWKVEDIVIPTAGGVDDDGDEGEQDGGEGEWEDEEEGDREGERDEYEYERGVSMSVSPSKKPAVSAEERKAIMERRRSALTAPDTFFGGQVPGSRRMSLFASPLKSPAKQPPTSTATPRRIPAPLFTADSSSSDINPFAPPPSSSSALPEAELGFAATLEVEDEHLEEDAQVLLAKMKQTVENVKRRQSLGRPPLGLGMGVAPSPRKGSANGFSLLAPDAGSTPARRIEVGGSREEEMVEGSEEEDKENENENENENEHENEVLEEAYEDVEMDVEDVPHREDQEQTQEEAIPPEQPTPSFKGIRELFSSRAPMATPRMDGIRELYRTERVLATPAFDGLGEMLETPAGWAEEVDEPSEKSDLPPIAEPEQQKKPATKMLARRVPTTRLPSGPALAKAPLRRPISRTVSGGLRITPVNKTDPAASTSSTGSTGRESEASTSKATRGPLKATTSAGARVVARKAKAKIVEPEPEPEKEVVQVHEKDMEDAEPEAPKPVRRTTRKTSASPAPEQPTRRSTRKTPTPQPEEVPVAKTTSGPRRRAKTPTLPEVEEENAEEDGEKAGAKVKKNARGRSTMKDEDEDDSDALSDNQETVPRARTTTTGRALRGRKPAGSAGTTSGIPRSTSTSRVRATTASSTAKKTTTTTTAGTSAAAKAKGASDRPAVTGDKENTPERQTALEDDNPATQKSTAASGSKTKVATRSGGRTRAASADVDTGDKVATGARVSRAKARK</sequence>
<protein>
    <submittedName>
        <fullName evidence="1">Uncharacterized protein</fullName>
    </submittedName>
</protein>
<dbReference type="Proteomes" id="UP001055072">
    <property type="component" value="Unassembled WGS sequence"/>
</dbReference>